<sequence>MVWTLYHPSLPKPLNLFCNEKYQIGRNPTVPDGFILIQLPHHSISGSHLHIEIKTYDSGLRMHPIRITDLSTYGTFFGGTERLEKSRHYTITERRFILKLASEPNEIELKYTNYDFYCLGIIPPQRIQTEILRFGMFVEQIEDCSHVVCKQVMELEETAIGLICGKKFITQKWFSAIQDIEHSFPDEKQFFPPNEYPENGEIPCNDERKHLFNQWSFIGGDENTTGLVRLCGGQSGINRKFVCYIEDGISIDELSIDHYKITPDDLVKAIIYENLQIIQHTHIIVKNNQIENLSIINLENDDNFNKKQDIEFETFEEPMITDISFQSKNLPTEVVDVDSNKTIFCEFGNKYSSTENNEILNQIKKEEIKPKSISQISRQNLLKQRIANLPQQSFIDEIKEFKETISDIPLATQIVHFKPKIIFKKQPMIRYLSDDIKFTFISFK</sequence>
<comment type="subcellular location">
    <subcellularLocation>
        <location evidence="1">Nucleus</location>
    </subcellularLocation>
</comment>
<gene>
    <name evidence="7" type="ORF">EDI_318620</name>
</gene>
<dbReference type="SUPFAM" id="SSF49879">
    <property type="entry name" value="SMAD/FHA domain"/>
    <property type="match status" value="1"/>
</dbReference>
<evidence type="ECO:0000256" key="5">
    <source>
        <dbReference type="ARBA" id="ARBA00044757"/>
    </source>
</evidence>
<dbReference type="InterPro" id="IPR040227">
    <property type="entry name" value="Nibrin-rel"/>
</dbReference>
<accession>B0EA96</accession>
<evidence type="ECO:0000256" key="4">
    <source>
        <dbReference type="ARBA" id="ARBA00023242"/>
    </source>
</evidence>
<comment type="similarity">
    <text evidence="5">Belongs to the Nibrin family.</text>
</comment>
<dbReference type="GeneID" id="5880199"/>
<dbReference type="OMA" id="ETFEEPM"/>
<reference evidence="8" key="1">
    <citation type="submission" date="2007-12" db="EMBL/GenBank/DDBJ databases">
        <title>Annotation of Entamoeba dispar SAW760.</title>
        <authorList>
            <person name="Lorenzi H."/>
            <person name="Inman J."/>
            <person name="Schobel S."/>
            <person name="Amedeo P."/>
            <person name="Caler E."/>
        </authorList>
    </citation>
    <scope>NUCLEOTIDE SEQUENCE [LARGE SCALE GENOMIC DNA]</scope>
    <source>
        <strain evidence="8">ATCC PRA-260 / SAW760</strain>
    </source>
</reference>
<proteinExistence type="inferred from homology"/>
<dbReference type="KEGG" id="edi:EDI_318620"/>
<dbReference type="eggNOG" id="ENOG502R9N9">
    <property type="taxonomic scope" value="Eukaryota"/>
</dbReference>
<keyword evidence="4" id="KW-0539">Nucleus</keyword>
<keyword evidence="2" id="KW-0227">DNA damage</keyword>
<dbReference type="FunFam" id="2.60.200.20:FF:000098">
    <property type="entry name" value="Uncharacterized protein"/>
    <property type="match status" value="1"/>
</dbReference>
<dbReference type="OrthoDB" id="26300at2759"/>
<evidence type="ECO:0000256" key="1">
    <source>
        <dbReference type="ARBA" id="ARBA00004123"/>
    </source>
</evidence>
<organism evidence="8">
    <name type="scientific">Entamoeba dispar (strain ATCC PRA-260 / SAW760)</name>
    <dbReference type="NCBI Taxonomy" id="370354"/>
    <lineage>
        <taxon>Eukaryota</taxon>
        <taxon>Amoebozoa</taxon>
        <taxon>Evosea</taxon>
        <taxon>Archamoebae</taxon>
        <taxon>Mastigamoebida</taxon>
        <taxon>Entamoebidae</taxon>
        <taxon>Entamoeba</taxon>
    </lineage>
</organism>
<keyword evidence="3" id="KW-0234">DNA repair</keyword>
<evidence type="ECO:0000256" key="3">
    <source>
        <dbReference type="ARBA" id="ARBA00023204"/>
    </source>
</evidence>
<feature type="domain" description="FHA" evidence="6">
    <location>
        <begin position="22"/>
        <end position="82"/>
    </location>
</feature>
<dbReference type="PANTHER" id="PTHR12162">
    <property type="entry name" value="NIBRIN-RELATED"/>
    <property type="match status" value="1"/>
</dbReference>
<dbReference type="GO" id="GO:0030870">
    <property type="term" value="C:Mre11 complex"/>
    <property type="evidence" value="ECO:0007669"/>
    <property type="project" value="InterPro"/>
</dbReference>
<evidence type="ECO:0000256" key="2">
    <source>
        <dbReference type="ARBA" id="ARBA00022763"/>
    </source>
</evidence>
<dbReference type="InterPro" id="IPR000253">
    <property type="entry name" value="FHA_dom"/>
</dbReference>
<evidence type="ECO:0000259" key="6">
    <source>
        <dbReference type="PROSITE" id="PS50006"/>
    </source>
</evidence>
<dbReference type="VEuPathDB" id="AmoebaDB:EDI_318620"/>
<dbReference type="PROSITE" id="PS50006">
    <property type="entry name" value="FHA_DOMAIN"/>
    <property type="match status" value="1"/>
</dbReference>
<protein>
    <recommendedName>
        <fullName evidence="6">FHA domain-containing protein</fullName>
    </recommendedName>
</protein>
<dbReference type="RefSeq" id="XP_001735263.1">
    <property type="nucleotide sequence ID" value="XM_001735211.1"/>
</dbReference>
<evidence type="ECO:0000313" key="8">
    <source>
        <dbReference type="Proteomes" id="UP000008076"/>
    </source>
</evidence>
<dbReference type="PANTHER" id="PTHR12162:SF0">
    <property type="entry name" value="NIBRIN"/>
    <property type="match status" value="1"/>
</dbReference>
<dbReference type="EMBL" id="DS548442">
    <property type="protein sequence ID" value="EDR28546.1"/>
    <property type="molecule type" value="Genomic_DNA"/>
</dbReference>
<dbReference type="GO" id="GO:0000724">
    <property type="term" value="P:double-strand break repair via homologous recombination"/>
    <property type="evidence" value="ECO:0007669"/>
    <property type="project" value="TreeGrafter"/>
</dbReference>
<dbReference type="InterPro" id="IPR008984">
    <property type="entry name" value="SMAD_FHA_dom_sf"/>
</dbReference>
<name>B0EA96_ENTDS</name>
<dbReference type="AlphaFoldDB" id="B0EA96"/>
<dbReference type="GO" id="GO:0007095">
    <property type="term" value="P:mitotic G2 DNA damage checkpoint signaling"/>
    <property type="evidence" value="ECO:0007669"/>
    <property type="project" value="InterPro"/>
</dbReference>
<keyword evidence="8" id="KW-1185">Reference proteome</keyword>
<dbReference type="Proteomes" id="UP000008076">
    <property type="component" value="Unassembled WGS sequence"/>
</dbReference>
<evidence type="ECO:0000313" key="7">
    <source>
        <dbReference type="EMBL" id="EDR28546.1"/>
    </source>
</evidence>
<dbReference type="GO" id="GO:0003684">
    <property type="term" value="F:damaged DNA binding"/>
    <property type="evidence" value="ECO:0007669"/>
    <property type="project" value="TreeGrafter"/>
</dbReference>
<dbReference type="Gene3D" id="2.60.200.20">
    <property type="match status" value="1"/>
</dbReference>